<organism evidence="1 2">
    <name type="scientific">Orchesella cincta</name>
    <name type="common">Springtail</name>
    <name type="synonym">Podura cincta</name>
    <dbReference type="NCBI Taxonomy" id="48709"/>
    <lineage>
        <taxon>Eukaryota</taxon>
        <taxon>Metazoa</taxon>
        <taxon>Ecdysozoa</taxon>
        <taxon>Arthropoda</taxon>
        <taxon>Hexapoda</taxon>
        <taxon>Collembola</taxon>
        <taxon>Entomobryomorpha</taxon>
        <taxon>Entomobryoidea</taxon>
        <taxon>Orchesellidae</taxon>
        <taxon>Orchesellinae</taxon>
        <taxon>Orchesella</taxon>
    </lineage>
</organism>
<feature type="non-terminal residue" evidence="1">
    <location>
        <position position="1"/>
    </location>
</feature>
<proteinExistence type="predicted"/>
<dbReference type="EMBL" id="LJIJ01000164">
    <property type="protein sequence ID" value="ODN01248.1"/>
    <property type="molecule type" value="Genomic_DNA"/>
</dbReference>
<protein>
    <submittedName>
        <fullName evidence="1">Uncharacterized protein</fullName>
    </submittedName>
</protein>
<gene>
    <name evidence="1" type="ORF">Ocin01_05414</name>
</gene>
<dbReference type="Proteomes" id="UP000094527">
    <property type="component" value="Unassembled WGS sequence"/>
</dbReference>
<dbReference type="AlphaFoldDB" id="A0A1D2N7J6"/>
<dbReference type="OrthoDB" id="413313at2759"/>
<sequence>TATESDYENGTKSFIVNTQHCKIPNFDPWSKSTQLLDKKCRKYFKGDPECKRHQPRSWSYVDGDHLVINMSALHESGTSWDTLRCCYRIIERVEQSLDKYDMNADKNI</sequence>
<name>A0A1D2N7J6_ORCCI</name>
<reference evidence="1 2" key="1">
    <citation type="journal article" date="2016" name="Genome Biol. Evol.">
        <title>Gene Family Evolution Reflects Adaptation to Soil Environmental Stressors in the Genome of the Collembolan Orchesella cincta.</title>
        <authorList>
            <person name="Faddeeva-Vakhrusheva A."/>
            <person name="Derks M.F."/>
            <person name="Anvar S.Y."/>
            <person name="Agamennone V."/>
            <person name="Suring W."/>
            <person name="Smit S."/>
            <person name="van Straalen N.M."/>
            <person name="Roelofs D."/>
        </authorList>
    </citation>
    <scope>NUCLEOTIDE SEQUENCE [LARGE SCALE GENOMIC DNA]</scope>
    <source>
        <tissue evidence="1">Mixed pool</tissue>
    </source>
</reference>
<evidence type="ECO:0000313" key="2">
    <source>
        <dbReference type="Proteomes" id="UP000094527"/>
    </source>
</evidence>
<comment type="caution">
    <text evidence="1">The sequence shown here is derived from an EMBL/GenBank/DDBJ whole genome shotgun (WGS) entry which is preliminary data.</text>
</comment>
<accession>A0A1D2N7J6</accession>
<evidence type="ECO:0000313" key="1">
    <source>
        <dbReference type="EMBL" id="ODN01248.1"/>
    </source>
</evidence>
<feature type="non-terminal residue" evidence="1">
    <location>
        <position position="108"/>
    </location>
</feature>
<keyword evidence="2" id="KW-1185">Reference proteome</keyword>